<dbReference type="STRING" id="1121442.SAMN02745702_02491"/>
<dbReference type="Proteomes" id="UP000189733">
    <property type="component" value="Unassembled WGS sequence"/>
</dbReference>
<gene>
    <name evidence="1" type="ORF">SAMN02745702_02491</name>
</gene>
<evidence type="ECO:0000313" key="1">
    <source>
        <dbReference type="EMBL" id="SKA79091.1"/>
    </source>
</evidence>
<reference evidence="1 2" key="1">
    <citation type="submission" date="2017-02" db="EMBL/GenBank/DDBJ databases">
        <authorList>
            <person name="Peterson S.W."/>
        </authorList>
    </citation>
    <scope>NUCLEOTIDE SEQUENCE [LARGE SCALE GENOMIC DNA]</scope>
    <source>
        <strain evidence="1 2">DSM 18034</strain>
    </source>
</reference>
<dbReference type="RefSeq" id="WP_078685772.1">
    <property type="nucleotide sequence ID" value="NZ_FUYA01000009.1"/>
</dbReference>
<accession>A0A1T4WR53</accession>
<dbReference type="AlphaFoldDB" id="A0A1T4WR53"/>
<dbReference type="EMBL" id="FUYA01000009">
    <property type="protein sequence ID" value="SKA79091.1"/>
    <property type="molecule type" value="Genomic_DNA"/>
</dbReference>
<organism evidence="1 2">
    <name type="scientific">Desulfobaculum bizertense DSM 18034</name>
    <dbReference type="NCBI Taxonomy" id="1121442"/>
    <lineage>
        <taxon>Bacteria</taxon>
        <taxon>Pseudomonadati</taxon>
        <taxon>Thermodesulfobacteriota</taxon>
        <taxon>Desulfovibrionia</taxon>
        <taxon>Desulfovibrionales</taxon>
        <taxon>Desulfovibrionaceae</taxon>
        <taxon>Desulfobaculum</taxon>
    </lineage>
</organism>
<protein>
    <submittedName>
        <fullName evidence="1">Uncharacterized protein</fullName>
    </submittedName>
</protein>
<proteinExistence type="predicted"/>
<name>A0A1T4WR53_9BACT</name>
<dbReference type="OrthoDB" id="835564at2"/>
<evidence type="ECO:0000313" key="2">
    <source>
        <dbReference type="Proteomes" id="UP000189733"/>
    </source>
</evidence>
<keyword evidence="2" id="KW-1185">Reference proteome</keyword>
<sequence>MKLFQLYPQSSPNVAPTCFEGRDIVLGSYLTSSKDPQIKTQHHPDALEYVERWLSSAARCGLHTVLIVNKASESFQDGIRAIFAKASTGYGSLYCAEVTPRGFTPNDERFLHALELLRVFPCDKVFLTDVGDLFFGRDPFALLENREPEDFIDPTALTRCTSPTEVRRWGLRATWQVRHRKGFRYFLGHEPGTIRENPWLCRQYERLQGRVPAKLGSRPVLNCGILGGDRADIIPLLERFEEELTALNQRERACDMVLFNSLLREHDEKQLFSGGLLSSPWKEYLRQGPWYIFHK</sequence>